<accession>W4GZG8</accession>
<proteinExistence type="predicted"/>
<evidence type="ECO:0000256" key="1">
    <source>
        <dbReference type="SAM" id="Coils"/>
    </source>
</evidence>
<organism evidence="2">
    <name type="scientific">Aphanomyces astaci</name>
    <name type="common">Crayfish plague agent</name>
    <dbReference type="NCBI Taxonomy" id="112090"/>
    <lineage>
        <taxon>Eukaryota</taxon>
        <taxon>Sar</taxon>
        <taxon>Stramenopiles</taxon>
        <taxon>Oomycota</taxon>
        <taxon>Saprolegniomycetes</taxon>
        <taxon>Saprolegniales</taxon>
        <taxon>Verrucalvaceae</taxon>
        <taxon>Aphanomyces</taxon>
    </lineage>
</organism>
<dbReference type="EMBL" id="KI913119">
    <property type="protein sequence ID" value="ETV84419.1"/>
    <property type="molecule type" value="Genomic_DNA"/>
</dbReference>
<protein>
    <submittedName>
        <fullName evidence="2">Uncharacterized protein</fullName>
    </submittedName>
</protein>
<dbReference type="AlphaFoldDB" id="W4GZG8"/>
<reference evidence="2" key="1">
    <citation type="submission" date="2013-12" db="EMBL/GenBank/DDBJ databases">
        <title>The Genome Sequence of Aphanomyces astaci APO3.</title>
        <authorList>
            <consortium name="The Broad Institute Genomics Platform"/>
            <person name="Russ C."/>
            <person name="Tyler B."/>
            <person name="van West P."/>
            <person name="Dieguez-Uribeondo J."/>
            <person name="Young S.K."/>
            <person name="Zeng Q."/>
            <person name="Gargeya S."/>
            <person name="Fitzgerald M."/>
            <person name="Abouelleil A."/>
            <person name="Alvarado L."/>
            <person name="Chapman S.B."/>
            <person name="Gainer-Dewar J."/>
            <person name="Goldberg J."/>
            <person name="Griggs A."/>
            <person name="Gujja S."/>
            <person name="Hansen M."/>
            <person name="Howarth C."/>
            <person name="Imamovic A."/>
            <person name="Ireland A."/>
            <person name="Larimer J."/>
            <person name="McCowan C."/>
            <person name="Murphy C."/>
            <person name="Pearson M."/>
            <person name="Poon T.W."/>
            <person name="Priest M."/>
            <person name="Roberts A."/>
            <person name="Saif S."/>
            <person name="Shea T."/>
            <person name="Sykes S."/>
            <person name="Wortman J."/>
            <person name="Nusbaum C."/>
            <person name="Birren B."/>
        </authorList>
    </citation>
    <scope>NUCLEOTIDE SEQUENCE [LARGE SCALE GENOMIC DNA]</scope>
    <source>
        <strain evidence="2">APO3</strain>
    </source>
</reference>
<feature type="coiled-coil region" evidence="1">
    <location>
        <begin position="195"/>
        <end position="229"/>
    </location>
</feature>
<dbReference type="VEuPathDB" id="FungiDB:H257_03635"/>
<sequence>MSGLHLAAPARKAFAATSPTLYAKYLETTITALHVKSEQIFRMLQDRDRQVQEADEKLAYYEDMATTFRAKVQVLEDEATYHKNKWTQLESMRRQDMIGRASQAVQVLELEKKVVDSHELAKQLQQQLLASHVEKMQLDATLTRQAQRIQLLEDKTNDQDKAVQAALCQHQESLVAEKTRTQQVEAEVVQLQRLRQVDQEQIQHLTKDMEKVQADKATAEAQLRSAHSALHDKDQSISALVEKVSALGQHLKDVQESHARMVDASVHQANSTADSMHQIQNLQVQIVQLSRARNQCIEWKARHSDRWDADRTTWLAQVTWLQLKVHCQTSQIARLRLQQTQKKATLTRVVAQVGDMKLAMASLQQFALAYATCQPWAPTIAAITMATDKVVEQRNRAQLERNTAVDRVSHLSAVLEASEASHCSMGTKLAHRQALSSTLARQLVHASTQQLALICFYNWKDVHLRRLVGRWSNAALLVASPDNPHQERAMPHSAWHLMQSEPHVDFDKIHIPFKPLRRPGVQQA</sequence>
<evidence type="ECO:0000313" key="2">
    <source>
        <dbReference type="EMBL" id="ETV84419.1"/>
    </source>
</evidence>
<name>W4GZG8_APHAT</name>
<gene>
    <name evidence="2" type="ORF">H257_03635</name>
</gene>
<keyword evidence="1" id="KW-0175">Coiled coil</keyword>
<dbReference type="RefSeq" id="XP_009826111.1">
    <property type="nucleotide sequence ID" value="XM_009827809.1"/>
</dbReference>
<dbReference type="GeneID" id="20805631"/>
<dbReference type="OrthoDB" id="72666at2759"/>